<dbReference type="Proteomes" id="UP000006764">
    <property type="component" value="Chromosome"/>
</dbReference>
<evidence type="ECO:0000256" key="2">
    <source>
        <dbReference type="ARBA" id="ARBA00023125"/>
    </source>
</evidence>
<evidence type="ECO:0000313" key="5">
    <source>
        <dbReference type="EMBL" id="AJD49872.1"/>
    </source>
</evidence>
<dbReference type="EMBL" id="CP004387">
    <property type="protein sequence ID" value="AJD49872.1"/>
    <property type="molecule type" value="Genomic_DNA"/>
</dbReference>
<dbReference type="InterPro" id="IPR032687">
    <property type="entry name" value="AraC-type_N"/>
</dbReference>
<name>A0A0B4XUC3_9GAMM</name>
<dbReference type="PANTHER" id="PTHR47894:SF1">
    <property type="entry name" value="HTH-TYPE TRANSCRIPTIONAL REGULATOR VQSM"/>
    <property type="match status" value="1"/>
</dbReference>
<reference evidence="5 6" key="1">
    <citation type="journal article" date="2012" name="J. Bacteriol.">
        <title>Genome sequence of an alkane-degrading bacterium, Alcanivorax pacificus type strain W11-5, isolated from deep sea sediment.</title>
        <authorList>
            <person name="Lai Q."/>
            <person name="Shao Z."/>
        </authorList>
    </citation>
    <scope>NUCLEOTIDE SEQUENCE [LARGE SCALE GENOMIC DNA]</scope>
    <source>
        <strain evidence="5 6">W11-5</strain>
    </source>
</reference>
<sequence>MSHTPTITPRFSQAIVQAAERLGVVLPPGLYDALPRDDLSDRIPLAVQDQLWVTLCQASDDPLIGLRVGLDIQVGHLDSVGLLLMSCDTLGDAVEALLEYFPIISEGSAFEPERVPGGLRLHYRPGFDTLLDIRAEAVFGCLVHLSRWTTGQRFTPSLLAFAHAPRDSESRYRQLLGGPVQFRAPSYSIFYRDSDLAMPLIQANAAMREHLRAVADAMLAALHEQGLAAEVEQLVRAHPHWGKERVAEQLGISGRHLNRRLAEEGSSFKLLRDATLLRMAEDKLRGDQRLADIAEALGFSDESAFAKAFKRWAGVTPARFRERA</sequence>
<dbReference type="KEGG" id="apac:S7S_17300"/>
<dbReference type="Pfam" id="PF12625">
    <property type="entry name" value="Arabinose_bd"/>
    <property type="match status" value="1"/>
</dbReference>
<dbReference type="InterPro" id="IPR020449">
    <property type="entry name" value="Tscrpt_reg_AraC-type_HTH"/>
</dbReference>
<dbReference type="PRINTS" id="PR00032">
    <property type="entry name" value="HTHARAC"/>
</dbReference>
<dbReference type="AlphaFoldDB" id="A0A0B4XUC3"/>
<protein>
    <submittedName>
        <fullName evidence="5">AraC family transcriptional regulator</fullName>
    </submittedName>
</protein>
<keyword evidence="2" id="KW-0238">DNA-binding</keyword>
<evidence type="ECO:0000259" key="4">
    <source>
        <dbReference type="PROSITE" id="PS01124"/>
    </source>
</evidence>
<dbReference type="GO" id="GO:0005829">
    <property type="term" value="C:cytosol"/>
    <property type="evidence" value="ECO:0007669"/>
    <property type="project" value="TreeGrafter"/>
</dbReference>
<dbReference type="InterPro" id="IPR018060">
    <property type="entry name" value="HTH_AraC"/>
</dbReference>
<proteinExistence type="predicted"/>
<accession>A0A0B4XUC3</accession>
<keyword evidence="3" id="KW-0804">Transcription</keyword>
<organism evidence="5 6">
    <name type="scientific">Isoalcanivorax pacificus W11-5</name>
    <dbReference type="NCBI Taxonomy" id="391936"/>
    <lineage>
        <taxon>Bacteria</taxon>
        <taxon>Pseudomonadati</taxon>
        <taxon>Pseudomonadota</taxon>
        <taxon>Gammaproteobacteria</taxon>
        <taxon>Oceanospirillales</taxon>
        <taxon>Alcanivoracaceae</taxon>
        <taxon>Isoalcanivorax</taxon>
    </lineage>
</organism>
<dbReference type="InterPro" id="IPR009057">
    <property type="entry name" value="Homeodomain-like_sf"/>
</dbReference>
<feature type="domain" description="HTH araC/xylS-type" evidence="4">
    <location>
        <begin position="225"/>
        <end position="323"/>
    </location>
</feature>
<dbReference type="PROSITE" id="PS01124">
    <property type="entry name" value="HTH_ARAC_FAMILY_2"/>
    <property type="match status" value="1"/>
</dbReference>
<dbReference type="GO" id="GO:0003700">
    <property type="term" value="F:DNA-binding transcription factor activity"/>
    <property type="evidence" value="ECO:0007669"/>
    <property type="project" value="InterPro"/>
</dbReference>
<keyword evidence="1" id="KW-0805">Transcription regulation</keyword>
<keyword evidence="6" id="KW-1185">Reference proteome</keyword>
<dbReference type="HOGENOM" id="CLU_047522_1_0_6"/>
<dbReference type="GO" id="GO:0000976">
    <property type="term" value="F:transcription cis-regulatory region binding"/>
    <property type="evidence" value="ECO:0007669"/>
    <property type="project" value="TreeGrafter"/>
</dbReference>
<dbReference type="Pfam" id="PF12833">
    <property type="entry name" value="HTH_18"/>
    <property type="match status" value="1"/>
</dbReference>
<dbReference type="STRING" id="391936.S7S_17300"/>
<dbReference type="RefSeq" id="WP_008734908.1">
    <property type="nucleotide sequence ID" value="NZ_CP004387.1"/>
</dbReference>
<dbReference type="PANTHER" id="PTHR47894">
    <property type="entry name" value="HTH-TYPE TRANSCRIPTIONAL REGULATOR GADX"/>
    <property type="match status" value="1"/>
</dbReference>
<dbReference type="SUPFAM" id="SSF46689">
    <property type="entry name" value="Homeodomain-like"/>
    <property type="match status" value="1"/>
</dbReference>
<evidence type="ECO:0000256" key="1">
    <source>
        <dbReference type="ARBA" id="ARBA00023015"/>
    </source>
</evidence>
<dbReference type="OrthoDB" id="5722175at2"/>
<dbReference type="Gene3D" id="1.10.10.60">
    <property type="entry name" value="Homeodomain-like"/>
    <property type="match status" value="1"/>
</dbReference>
<evidence type="ECO:0000313" key="6">
    <source>
        <dbReference type="Proteomes" id="UP000006764"/>
    </source>
</evidence>
<gene>
    <name evidence="5" type="ORF">S7S_17300</name>
</gene>
<evidence type="ECO:0000256" key="3">
    <source>
        <dbReference type="ARBA" id="ARBA00023163"/>
    </source>
</evidence>
<dbReference type="SMART" id="SM00342">
    <property type="entry name" value="HTH_ARAC"/>
    <property type="match status" value="1"/>
</dbReference>